<accession>A0A8H7ER44</accession>
<name>A0A8H7ER44_9FUNG</name>
<organism evidence="1 2">
    <name type="scientific">Apophysomyces ossiformis</name>
    <dbReference type="NCBI Taxonomy" id="679940"/>
    <lineage>
        <taxon>Eukaryota</taxon>
        <taxon>Fungi</taxon>
        <taxon>Fungi incertae sedis</taxon>
        <taxon>Mucoromycota</taxon>
        <taxon>Mucoromycotina</taxon>
        <taxon>Mucoromycetes</taxon>
        <taxon>Mucorales</taxon>
        <taxon>Mucorineae</taxon>
        <taxon>Mucoraceae</taxon>
        <taxon>Apophysomyces</taxon>
    </lineage>
</organism>
<protein>
    <submittedName>
        <fullName evidence="1">Uncharacterized protein</fullName>
    </submittedName>
</protein>
<comment type="caution">
    <text evidence="1">The sequence shown here is derived from an EMBL/GenBank/DDBJ whole genome shotgun (WGS) entry which is preliminary data.</text>
</comment>
<dbReference type="Proteomes" id="UP000605846">
    <property type="component" value="Unassembled WGS sequence"/>
</dbReference>
<reference evidence="1" key="1">
    <citation type="submission" date="2020-01" db="EMBL/GenBank/DDBJ databases">
        <title>Genome Sequencing of Three Apophysomyces-Like Fungal Strains Confirms a Novel Fungal Genus in the Mucoromycota with divergent Burkholderia-like Endosymbiotic Bacteria.</title>
        <authorList>
            <person name="Stajich J.E."/>
            <person name="Macias A.M."/>
            <person name="Carter-House D."/>
            <person name="Lovett B."/>
            <person name="Kasson L.R."/>
            <person name="Berry K."/>
            <person name="Grigoriev I."/>
            <person name="Chang Y."/>
            <person name="Spatafora J."/>
            <person name="Kasson M.T."/>
        </authorList>
    </citation>
    <scope>NUCLEOTIDE SEQUENCE</scope>
    <source>
        <strain evidence="1">NRRL A-21654</strain>
    </source>
</reference>
<dbReference type="EMBL" id="JABAYA010000069">
    <property type="protein sequence ID" value="KAF7726898.1"/>
    <property type="molecule type" value="Genomic_DNA"/>
</dbReference>
<dbReference type="AlphaFoldDB" id="A0A8H7ER44"/>
<proteinExistence type="predicted"/>
<keyword evidence="2" id="KW-1185">Reference proteome</keyword>
<gene>
    <name evidence="1" type="ORF">EC973_008193</name>
</gene>
<evidence type="ECO:0000313" key="2">
    <source>
        <dbReference type="Proteomes" id="UP000605846"/>
    </source>
</evidence>
<sequence>MTFDLVNEKIKELQSGFASRIQEAMERIRATHKAHESILKNLEEYKAFLHQRGIFLERNWQDIRRHAMSIAQASFSQPVDEQMGLEG</sequence>
<evidence type="ECO:0000313" key="1">
    <source>
        <dbReference type="EMBL" id="KAF7726898.1"/>
    </source>
</evidence>